<keyword evidence="4" id="KW-0408">Iron</keyword>
<dbReference type="Gene3D" id="1.10.150.120">
    <property type="entry name" value="[2Fe-2S]-binding domain"/>
    <property type="match status" value="1"/>
</dbReference>
<evidence type="ECO:0000256" key="4">
    <source>
        <dbReference type="ARBA" id="ARBA00023004"/>
    </source>
</evidence>
<dbReference type="Pfam" id="PF20256">
    <property type="entry name" value="MoCoBD_2"/>
    <property type="match status" value="1"/>
</dbReference>
<dbReference type="EMBL" id="FR695877">
    <property type="protein sequence ID" value="CBX30752.1"/>
    <property type="molecule type" value="Genomic_DNA"/>
</dbReference>
<dbReference type="Gene3D" id="3.30.365.10">
    <property type="entry name" value="Aldehyde oxidase/xanthine dehydrogenase, molybdopterin binding domain"/>
    <property type="match status" value="4"/>
</dbReference>
<gene>
    <name evidence="6" type="ORF">N47_E42640</name>
</gene>
<keyword evidence="3" id="KW-0560">Oxidoreductase</keyword>
<accession>E1YKW9</accession>
<sequence>MKTIKRRKIGMIIKNLNVNGKKIVVVTDPDASLADVLRGQLLLTGTKVGCNEGQCGACNVIMNGKLVRSCITKMKRVPDGAAVTTIEGIGTPANLHPLQSAWVLHGGAQCGFCTPGFIVSAKALLDENSNPTREEARDWFNQHKNACRCTGYKQLVDAVMDAAKVLRGEMGIDRLSYQPPEDGRLWGSKYPRPSGVAKVTGTWDFGADRGLQLPADTLQLALVLAKVSHANIISIDTSEAEKMPGVFKIVTHKDVRGSNSVPALINMPSNKANAQDRPILCDRKIFHYDDVVAIVCADTEARAKAAAEKVKIELEELPVYMNAQAAMAEDAMEIHPGTPNVYFVQKIAKGNETGPIFEQADYVVEDEFYHQRHPHMPIEPDVGFAYLNEEGTLVIHSKSCALFMNSAQVCMGIGLEPTKLIMVQNPPGGDFGYAATITSQPLLGVACLATGRPVFLRYDYRQQMTMTGKRPPTSAKLRLAADKNGKLLAMEEDITIGYGPYCDLGDLTTMMGTQYMGAGYHIPNIRGEARTVYTNHAQGCAFRGMGSTAVEFCSEVLMDELAEKIGIDPLELRYKNVYRPGSTTPTGQKPDVYSLPEMLDILRPKYKAALEKAKKESTSEKKLGVGISIGIFGSGLGGVDGAEARIELMPDNGVTVYVTWEYHGQGADMGVLGTAHEALRPLGMPPEKIRLVMNDTSITPQNMGSLASRSQFVTGRAIQVACELLLDAMRKENGTYRTYEEMIKEDIPVTHTGRWANQCDHLDENCQGNALRAHMYGVFMAEVEVDTGIGKTRVLKMTMAADIGKINNKLVVDGQLYGGLAQGVGLALSEDFEDIERHSSMAGAGFPYIKQIPDDMEIIYVETPREDGPFGAGGCGELPLTTPQAAIINAINNACGVRITKLPALPKKVLAGLKATNHHP</sequence>
<evidence type="ECO:0000256" key="3">
    <source>
        <dbReference type="ARBA" id="ARBA00023002"/>
    </source>
</evidence>
<evidence type="ECO:0000259" key="5">
    <source>
        <dbReference type="PROSITE" id="PS51085"/>
    </source>
</evidence>
<evidence type="ECO:0000313" key="6">
    <source>
        <dbReference type="EMBL" id="CBX30752.1"/>
    </source>
</evidence>
<dbReference type="InterPro" id="IPR036856">
    <property type="entry name" value="Ald_Oxase/Xan_DH_a/b_sf"/>
</dbReference>
<dbReference type="InterPro" id="IPR008274">
    <property type="entry name" value="AldOxase/xan_DH_MoCoBD1"/>
</dbReference>
<dbReference type="InterPro" id="IPR054705">
    <property type="entry name" value="Mop"/>
</dbReference>
<dbReference type="InterPro" id="IPR000674">
    <property type="entry name" value="Ald_Oxase/Xan_DH_a/b"/>
</dbReference>
<dbReference type="Gene3D" id="3.10.20.30">
    <property type="match status" value="1"/>
</dbReference>
<dbReference type="PROSITE" id="PS51085">
    <property type="entry name" value="2FE2S_FER_2"/>
    <property type="match status" value="1"/>
</dbReference>
<dbReference type="SUPFAM" id="SSF54665">
    <property type="entry name" value="CO dehydrogenase molybdoprotein N-domain-like"/>
    <property type="match status" value="1"/>
</dbReference>
<dbReference type="PANTHER" id="PTHR11908">
    <property type="entry name" value="XANTHINE DEHYDROGENASE"/>
    <property type="match status" value="1"/>
</dbReference>
<dbReference type="GO" id="GO:0051537">
    <property type="term" value="F:2 iron, 2 sulfur cluster binding"/>
    <property type="evidence" value="ECO:0007669"/>
    <property type="project" value="InterPro"/>
</dbReference>
<dbReference type="InterPro" id="IPR001041">
    <property type="entry name" value="2Fe-2S_ferredoxin-type"/>
</dbReference>
<dbReference type="InterPro" id="IPR016208">
    <property type="entry name" value="Ald_Oxase/xanthine_DH-like"/>
</dbReference>
<feature type="domain" description="2Fe-2S ferredoxin-type" evidence="5">
    <location>
        <begin position="7"/>
        <end position="89"/>
    </location>
</feature>
<dbReference type="NCBIfam" id="NF045668">
    <property type="entry name" value="pterin_aldehy"/>
    <property type="match status" value="1"/>
</dbReference>
<dbReference type="AlphaFoldDB" id="E1YKW9"/>
<dbReference type="CDD" id="cd00207">
    <property type="entry name" value="fer2"/>
    <property type="match status" value="1"/>
</dbReference>
<dbReference type="GO" id="GO:0005506">
    <property type="term" value="F:iron ion binding"/>
    <property type="evidence" value="ECO:0007669"/>
    <property type="project" value="InterPro"/>
</dbReference>
<dbReference type="InterPro" id="IPR012675">
    <property type="entry name" value="Beta-grasp_dom_sf"/>
</dbReference>
<organism evidence="6">
    <name type="scientific">uncultured Desulfobacterium sp</name>
    <dbReference type="NCBI Taxonomy" id="201089"/>
    <lineage>
        <taxon>Bacteria</taxon>
        <taxon>Pseudomonadati</taxon>
        <taxon>Thermodesulfobacteriota</taxon>
        <taxon>Desulfobacteria</taxon>
        <taxon>Desulfobacterales</taxon>
        <taxon>Desulfobacteriaceae</taxon>
        <taxon>Desulfobacterium</taxon>
        <taxon>environmental samples</taxon>
    </lineage>
</organism>
<dbReference type="Pfam" id="PF01799">
    <property type="entry name" value="Fer2_2"/>
    <property type="match status" value="1"/>
</dbReference>
<keyword evidence="2" id="KW-0479">Metal-binding</keyword>
<dbReference type="InterPro" id="IPR036010">
    <property type="entry name" value="2Fe-2S_ferredoxin-like_sf"/>
</dbReference>
<dbReference type="SMART" id="SM01008">
    <property type="entry name" value="Ald_Xan_dh_C"/>
    <property type="match status" value="1"/>
</dbReference>
<comment type="similarity">
    <text evidence="1">Belongs to the xanthine dehydrogenase family.</text>
</comment>
<dbReference type="SUPFAM" id="SSF54292">
    <property type="entry name" value="2Fe-2S ferredoxin-like"/>
    <property type="match status" value="1"/>
</dbReference>
<protein>
    <submittedName>
        <fullName evidence="6">Aldehyde oxidoreductase</fullName>
    </submittedName>
</protein>
<evidence type="ECO:0000256" key="2">
    <source>
        <dbReference type="ARBA" id="ARBA00022723"/>
    </source>
</evidence>
<dbReference type="InterPro" id="IPR006058">
    <property type="entry name" value="2Fe2S_fd_BS"/>
</dbReference>
<dbReference type="Pfam" id="PF01315">
    <property type="entry name" value="Ald_Xan_dh_C"/>
    <property type="match status" value="1"/>
</dbReference>
<dbReference type="Gene3D" id="3.90.1170.50">
    <property type="entry name" value="Aldehyde oxidase/xanthine dehydrogenase, a/b hammerhead"/>
    <property type="match status" value="1"/>
</dbReference>
<dbReference type="PANTHER" id="PTHR11908:SF157">
    <property type="entry name" value="XANTHINE DEHYDROGENASE SUBUNIT D-RELATED"/>
    <property type="match status" value="1"/>
</dbReference>
<dbReference type="SUPFAM" id="SSF56003">
    <property type="entry name" value="Molybdenum cofactor-binding domain"/>
    <property type="match status" value="1"/>
</dbReference>
<dbReference type="Pfam" id="PF02738">
    <property type="entry name" value="MoCoBD_1"/>
    <property type="match status" value="1"/>
</dbReference>
<dbReference type="GO" id="GO:0016491">
    <property type="term" value="F:oxidoreductase activity"/>
    <property type="evidence" value="ECO:0007669"/>
    <property type="project" value="UniProtKB-KW"/>
</dbReference>
<dbReference type="InterPro" id="IPR046867">
    <property type="entry name" value="AldOxase/xan_DH_MoCoBD2"/>
</dbReference>
<dbReference type="Pfam" id="PF00111">
    <property type="entry name" value="Fer2"/>
    <property type="match status" value="1"/>
</dbReference>
<name>E1YKW9_9BACT</name>
<evidence type="ECO:0000256" key="1">
    <source>
        <dbReference type="ARBA" id="ARBA00006849"/>
    </source>
</evidence>
<proteinExistence type="inferred from homology"/>
<dbReference type="SUPFAM" id="SSF47741">
    <property type="entry name" value="CO dehydrogenase ISP C-domain like"/>
    <property type="match status" value="1"/>
</dbReference>
<dbReference type="InterPro" id="IPR037165">
    <property type="entry name" value="AldOxase/xan_DH_Mopterin-bd_sf"/>
</dbReference>
<dbReference type="InterPro" id="IPR036884">
    <property type="entry name" value="2Fe-2S-bd_dom_sf"/>
</dbReference>
<reference evidence="6" key="1">
    <citation type="journal article" date="2011" name="Environ. Microbiol.">
        <title>Genomic insights into the metabolic potential of the polycyclic aromatic hydrocarbon degrading sulfate-reducing Deltaproteobacterium N47.</title>
        <authorList>
            <person name="Bergmann F."/>
            <person name="Selesi D."/>
            <person name="Weinmaier T."/>
            <person name="Tischler P."/>
            <person name="Rattei T."/>
            <person name="Meckenstock R.U."/>
        </authorList>
    </citation>
    <scope>NUCLEOTIDE SEQUENCE</scope>
</reference>
<dbReference type="PROSITE" id="PS00197">
    <property type="entry name" value="2FE2S_FER_1"/>
    <property type="match status" value="1"/>
</dbReference>
<dbReference type="InterPro" id="IPR002888">
    <property type="entry name" value="2Fe-2S-bd"/>
</dbReference>